<organism evidence="1 2">
    <name type="scientific">Enterocloster lavalensis</name>
    <dbReference type="NCBI Taxonomy" id="460384"/>
    <lineage>
        <taxon>Bacteria</taxon>
        <taxon>Bacillati</taxon>
        <taxon>Bacillota</taxon>
        <taxon>Clostridia</taxon>
        <taxon>Lachnospirales</taxon>
        <taxon>Lachnospiraceae</taxon>
        <taxon>Enterocloster</taxon>
    </lineage>
</organism>
<dbReference type="AlphaFoldDB" id="A0A1I0AVW8"/>
<protein>
    <submittedName>
        <fullName evidence="1">Uncharacterized protein</fullName>
    </submittedName>
</protein>
<accession>A0A1I0AVW8</accession>
<sequence length="130" mass="14774">MRLIIDEIRYEGNKIVVEGKTAIGEMKGVWKYTEPPVLGNGYHVELNINAPSEAEVSSKMDTFPSVSINNEFVVFKGVCEGLDHEVYDLRFDVDWIEMLDIDVIAVKKQRGDCISFVADYCSVEIYPYTL</sequence>
<reference evidence="2" key="1">
    <citation type="submission" date="2016-10" db="EMBL/GenBank/DDBJ databases">
        <authorList>
            <person name="Varghese N."/>
            <person name="Submissions S."/>
        </authorList>
    </citation>
    <scope>NUCLEOTIDE SEQUENCE [LARGE SCALE GENOMIC DNA]</scope>
    <source>
        <strain evidence="2">NLAE-zl-G277</strain>
    </source>
</reference>
<dbReference type="EMBL" id="FOIM01000001">
    <property type="protein sequence ID" value="SES98520.1"/>
    <property type="molecule type" value="Genomic_DNA"/>
</dbReference>
<gene>
    <name evidence="1" type="ORF">SAMN05216313_101227</name>
</gene>
<name>A0A1I0AVW8_9FIRM</name>
<dbReference type="Proteomes" id="UP000198508">
    <property type="component" value="Unassembled WGS sequence"/>
</dbReference>
<proteinExistence type="predicted"/>
<evidence type="ECO:0000313" key="1">
    <source>
        <dbReference type="EMBL" id="SES98520.1"/>
    </source>
</evidence>
<keyword evidence="2" id="KW-1185">Reference proteome</keyword>
<evidence type="ECO:0000313" key="2">
    <source>
        <dbReference type="Proteomes" id="UP000198508"/>
    </source>
</evidence>